<evidence type="ECO:0000313" key="2">
    <source>
        <dbReference type="Proteomes" id="UP000010138"/>
    </source>
</evidence>
<proteinExistence type="predicted"/>
<dbReference type="AlphaFoldDB" id="F5W2C4"/>
<gene>
    <name evidence="1" type="ORF">HMPREF9967_0883</name>
</gene>
<name>F5W2C4_9STRE</name>
<accession>F5W2C4</accession>
<reference evidence="1 2" key="1">
    <citation type="submission" date="2011-04" db="EMBL/GenBank/DDBJ databases">
        <authorList>
            <person name="Durkin A.S."/>
            <person name="Radune D."/>
            <person name="Hostetler J."/>
            <person name="Torralba M."/>
            <person name="Gillis M."/>
            <person name="Methe B."/>
            <person name="Sutton G."/>
            <person name="Nelson K.E."/>
        </authorList>
    </citation>
    <scope>NUCLEOTIDE SEQUENCE [LARGE SCALE GENOMIC DNA]</scope>
    <source>
        <strain evidence="1 2">SK1076</strain>
    </source>
</reference>
<protein>
    <submittedName>
        <fullName evidence="1">Conserved domain protein</fullName>
    </submittedName>
</protein>
<sequence length="46" mass="5424">MWLQAKLKEKKTKMYILVSFFSEDGRFFAKKDLGIGFLTRKALQNP</sequence>
<dbReference type="Proteomes" id="UP000010138">
    <property type="component" value="Unassembled WGS sequence"/>
</dbReference>
<comment type="caution">
    <text evidence="1">The sequence shown here is derived from an EMBL/GenBank/DDBJ whole genome shotgun (WGS) entry which is preliminary data.</text>
</comment>
<organism evidence="1 2">
    <name type="scientific">Streptococcus infantis SK1076</name>
    <dbReference type="NCBI Taxonomy" id="1005705"/>
    <lineage>
        <taxon>Bacteria</taxon>
        <taxon>Bacillati</taxon>
        <taxon>Bacillota</taxon>
        <taxon>Bacilli</taxon>
        <taxon>Lactobacillales</taxon>
        <taxon>Streptococcaceae</taxon>
        <taxon>Streptococcus</taxon>
    </lineage>
</organism>
<evidence type="ECO:0000313" key="1">
    <source>
        <dbReference type="EMBL" id="EGL84490.1"/>
    </source>
</evidence>
<dbReference type="EMBL" id="AFNN01000028">
    <property type="protein sequence ID" value="EGL84490.1"/>
    <property type="molecule type" value="Genomic_DNA"/>
</dbReference>